<dbReference type="InterPro" id="IPR014165">
    <property type="entry name" value="LigK_PcmE"/>
</dbReference>
<proteinExistence type="inferred from homology"/>
<keyword evidence="5 9" id="KW-0479">Metal-binding</keyword>
<keyword evidence="6 9" id="KW-0460">Magnesium</keyword>
<feature type="binding site" evidence="9">
    <location>
        <position position="120"/>
    </location>
    <ligand>
        <name>Mg(2+)</name>
        <dbReference type="ChEBI" id="CHEBI:18420"/>
    </ligand>
</feature>
<dbReference type="STRING" id="83784.SAMN05192564_11633"/>
<accession>A0A1H4HT31</accession>
<keyword evidence="11" id="KW-1185">Reference proteome</keyword>
<protein>
    <recommendedName>
        <fullName evidence="4">4-hydroxy-4-methyl-2-oxoglutarate aldolase</fullName>
        <ecNumber evidence="4">4.1.3.17</ecNumber>
    </recommendedName>
</protein>
<dbReference type="PANTHER" id="PTHR33254:SF16">
    <property type="entry name" value="BLR3842 PROTEIN"/>
    <property type="match status" value="1"/>
</dbReference>
<dbReference type="PANTHER" id="PTHR33254">
    <property type="entry name" value="4-HYDROXY-4-METHYL-2-OXOGLUTARATE ALDOLASE 3-RELATED"/>
    <property type="match status" value="1"/>
</dbReference>
<keyword evidence="7" id="KW-0456">Lyase</keyword>
<dbReference type="GO" id="GO:0019336">
    <property type="term" value="P:phenol-containing compound catabolic process"/>
    <property type="evidence" value="ECO:0007669"/>
    <property type="project" value="UniProtKB-ARBA"/>
</dbReference>
<evidence type="ECO:0000256" key="6">
    <source>
        <dbReference type="ARBA" id="ARBA00022842"/>
    </source>
</evidence>
<feature type="binding site" evidence="9">
    <location>
        <position position="119"/>
    </location>
    <ligand>
        <name>substrate</name>
    </ligand>
</feature>
<sequence>MYELGVVYRNIERADGDVATKLGALGSATVHEAMGRVGLLKPYMRPIYAGARTGGTAVTVLLQPGDNWMLHVAAEQIQPGDIVVAAVTTDCTDGYFGDLLATSFKARGARGLIIDGGVRDISELAAMRFPVWSKAVSAKGTVKATLGSVNIPVVCAGALVSPGDVVVADDDGVVVVPAAWAHTVLEKAVAREANEGQKRAKLASGVLGLDMYSMREPLQQAGLRYID</sequence>
<dbReference type="InterPro" id="IPR036704">
    <property type="entry name" value="RraA/RraA-like_sf"/>
</dbReference>
<dbReference type="OrthoDB" id="8717144at2"/>
<evidence type="ECO:0000256" key="3">
    <source>
        <dbReference type="ARBA" id="ARBA00011643"/>
    </source>
</evidence>
<dbReference type="NCBIfam" id="NF006731">
    <property type="entry name" value="PRK09262.1"/>
    <property type="match status" value="1"/>
</dbReference>
<evidence type="ECO:0000256" key="5">
    <source>
        <dbReference type="ARBA" id="ARBA00022723"/>
    </source>
</evidence>
<evidence type="ECO:0000256" key="9">
    <source>
        <dbReference type="PIRSR" id="PIRSR605493-1"/>
    </source>
</evidence>
<evidence type="ECO:0000256" key="7">
    <source>
        <dbReference type="ARBA" id="ARBA00023239"/>
    </source>
</evidence>
<evidence type="ECO:0000313" key="11">
    <source>
        <dbReference type="Proteomes" id="UP000198638"/>
    </source>
</evidence>
<dbReference type="FunFam" id="3.50.30.40:FF:000002">
    <property type="entry name" value="4-carboxy-4-hydroxy-2-oxoadipate aldolase/oxaloacetate decarboxylase"/>
    <property type="match status" value="1"/>
</dbReference>
<comment type="cofactor">
    <cofactor evidence="2 9">
        <name>Mg(2+)</name>
        <dbReference type="ChEBI" id="CHEBI:18420"/>
    </cofactor>
</comment>
<dbReference type="EC" id="4.1.3.17" evidence="4"/>
<dbReference type="GO" id="GO:0047443">
    <property type="term" value="F:4-hydroxy-4-methyl-2-oxoglutarate aldolase activity"/>
    <property type="evidence" value="ECO:0007669"/>
    <property type="project" value="UniProtKB-EC"/>
</dbReference>
<evidence type="ECO:0000256" key="4">
    <source>
        <dbReference type="ARBA" id="ARBA00012213"/>
    </source>
</evidence>
<gene>
    <name evidence="10" type="ORF">SAMN05192564_11633</name>
</gene>
<dbReference type="CDD" id="cd16841">
    <property type="entry name" value="RraA_family"/>
    <property type="match status" value="1"/>
</dbReference>
<evidence type="ECO:0000256" key="2">
    <source>
        <dbReference type="ARBA" id="ARBA00001946"/>
    </source>
</evidence>
<dbReference type="Pfam" id="PF03737">
    <property type="entry name" value="RraA-like"/>
    <property type="match status" value="1"/>
</dbReference>
<reference evidence="11" key="1">
    <citation type="submission" date="2016-10" db="EMBL/GenBank/DDBJ databases">
        <authorList>
            <person name="Varghese N."/>
            <person name="Submissions S."/>
        </authorList>
    </citation>
    <scope>NUCLEOTIDE SEQUENCE [LARGE SCALE GENOMIC DNA]</scope>
    <source>
        <strain evidence="11">LMG 24000</strain>
    </source>
</reference>
<comment type="similarity">
    <text evidence="8">Belongs to the LigK/PcmE family.</text>
</comment>
<dbReference type="RefSeq" id="WP_090538303.1">
    <property type="nucleotide sequence ID" value="NZ_FNRQ01000016.1"/>
</dbReference>
<comment type="catalytic activity">
    <reaction evidence="1">
        <text>4-hydroxy-4-methyl-2-oxoglutarate = 2 pyruvate</text>
        <dbReference type="Rhea" id="RHEA:22748"/>
        <dbReference type="ChEBI" id="CHEBI:15361"/>
        <dbReference type="ChEBI" id="CHEBI:58276"/>
        <dbReference type="EC" id="4.1.3.17"/>
    </reaction>
</comment>
<evidence type="ECO:0000256" key="8">
    <source>
        <dbReference type="ARBA" id="ARBA00061585"/>
    </source>
</evidence>
<evidence type="ECO:0000313" key="10">
    <source>
        <dbReference type="EMBL" id="SEB24983.1"/>
    </source>
</evidence>
<dbReference type="SUPFAM" id="SSF89562">
    <property type="entry name" value="RraA-like"/>
    <property type="match status" value="1"/>
</dbReference>
<dbReference type="InterPro" id="IPR005493">
    <property type="entry name" value="RraA/RraA-like"/>
</dbReference>
<dbReference type="GO" id="GO:0072329">
    <property type="term" value="P:monocarboxylic acid catabolic process"/>
    <property type="evidence" value="ECO:0007669"/>
    <property type="project" value="UniProtKB-ARBA"/>
</dbReference>
<dbReference type="GO" id="GO:0046872">
    <property type="term" value="F:metal ion binding"/>
    <property type="evidence" value="ECO:0007669"/>
    <property type="project" value="UniProtKB-KW"/>
</dbReference>
<dbReference type="EMBL" id="FNRQ01000016">
    <property type="protein sequence ID" value="SEB24983.1"/>
    <property type="molecule type" value="Genomic_DNA"/>
</dbReference>
<name>A0A1H4HT31_9BURK</name>
<dbReference type="GO" id="GO:0042537">
    <property type="term" value="P:benzene-containing compound metabolic process"/>
    <property type="evidence" value="ECO:0007669"/>
    <property type="project" value="UniProtKB-ARBA"/>
</dbReference>
<evidence type="ECO:0000256" key="1">
    <source>
        <dbReference type="ARBA" id="ARBA00001342"/>
    </source>
</evidence>
<dbReference type="AlphaFoldDB" id="A0A1H4HT31"/>
<dbReference type="NCBIfam" id="TIGR02798">
    <property type="entry name" value="ligK_PcmE"/>
    <property type="match status" value="1"/>
</dbReference>
<dbReference type="Gene3D" id="3.50.30.40">
    <property type="entry name" value="Ribonuclease E inhibitor RraA/RraA-like"/>
    <property type="match status" value="1"/>
</dbReference>
<organism evidence="10 11">
    <name type="scientific">Paraburkholderia sartisoli</name>
    <dbReference type="NCBI Taxonomy" id="83784"/>
    <lineage>
        <taxon>Bacteria</taxon>
        <taxon>Pseudomonadati</taxon>
        <taxon>Pseudomonadota</taxon>
        <taxon>Betaproteobacteria</taxon>
        <taxon>Burkholderiales</taxon>
        <taxon>Burkholderiaceae</taxon>
        <taxon>Paraburkholderia</taxon>
    </lineage>
</organism>
<dbReference type="Proteomes" id="UP000198638">
    <property type="component" value="Unassembled WGS sequence"/>
</dbReference>
<feature type="binding site" evidence="9">
    <location>
        <begin position="97"/>
        <end position="100"/>
    </location>
    <ligand>
        <name>substrate</name>
    </ligand>
</feature>
<comment type="subunit">
    <text evidence="3">Homohexamer.</text>
</comment>